<dbReference type="EMBL" id="LR134149">
    <property type="protein sequence ID" value="VEA40184.1"/>
    <property type="molecule type" value="Genomic_DNA"/>
</dbReference>
<reference evidence="2 3" key="1">
    <citation type="submission" date="2018-12" db="EMBL/GenBank/DDBJ databases">
        <authorList>
            <consortium name="Pathogen Informatics"/>
        </authorList>
    </citation>
    <scope>NUCLEOTIDE SEQUENCE [LARGE SCALE GENOMIC DNA]</scope>
    <source>
        <strain evidence="2 3">NCTC8272</strain>
    </source>
</reference>
<feature type="signal peptide" evidence="1">
    <location>
        <begin position="1"/>
        <end position="21"/>
    </location>
</feature>
<dbReference type="Proteomes" id="UP000277214">
    <property type="component" value="Chromosome 1"/>
</dbReference>
<accession>A0A3S4GP39</accession>
<evidence type="ECO:0000313" key="3">
    <source>
        <dbReference type="Proteomes" id="UP000277214"/>
    </source>
</evidence>
<protein>
    <submittedName>
        <fullName evidence="2">Fimbrial subunit</fullName>
    </submittedName>
</protein>
<feature type="chain" id="PRO_5018595931" evidence="1">
    <location>
        <begin position="22"/>
        <end position="96"/>
    </location>
</feature>
<gene>
    <name evidence="2" type="primary">bcfD_2</name>
    <name evidence="2" type="ORF">NCTC8272_03389</name>
</gene>
<dbReference type="AlphaFoldDB" id="A0A3S4GP39"/>
<keyword evidence="1" id="KW-0732">Signal</keyword>
<organism evidence="2 3">
    <name type="scientific">Salmonella enterica I</name>
    <dbReference type="NCBI Taxonomy" id="59201"/>
    <lineage>
        <taxon>Bacteria</taxon>
        <taxon>Pseudomonadati</taxon>
        <taxon>Pseudomonadota</taxon>
        <taxon>Gammaproteobacteria</taxon>
        <taxon>Enterobacterales</taxon>
        <taxon>Enterobacteriaceae</taxon>
        <taxon>Salmonella</taxon>
    </lineage>
</organism>
<sequence>MKIPLLFALLAGSVVSQYAFADVCKNVNGVPSSINYDLTTTLTAEQNQVGKTVQLEKSQEVNVQAVCPAGAATNSQTYRSYVSPYPIVERAVTGNI</sequence>
<evidence type="ECO:0000256" key="1">
    <source>
        <dbReference type="SAM" id="SignalP"/>
    </source>
</evidence>
<evidence type="ECO:0000313" key="2">
    <source>
        <dbReference type="EMBL" id="VEA40184.1"/>
    </source>
</evidence>
<proteinExistence type="predicted"/>
<name>A0A3S4GP39_SALET</name>